<evidence type="ECO:0000313" key="11">
    <source>
        <dbReference type="EMBL" id="CAE4669473.1"/>
    </source>
</evidence>
<keyword evidence="6" id="KW-0496">Mitochondrion</keyword>
<evidence type="ECO:0008006" key="12">
    <source>
        <dbReference type="Google" id="ProtNLM"/>
    </source>
</evidence>
<dbReference type="PROSITE" id="PS50920">
    <property type="entry name" value="SOLCAR"/>
    <property type="match status" value="3"/>
</dbReference>
<dbReference type="PANTHER" id="PTHR45758:SF4">
    <property type="entry name" value="MITOFERRIN-1"/>
    <property type="match status" value="1"/>
</dbReference>
<protein>
    <recommendedName>
        <fullName evidence="12">Mitochondrial carrier protein</fullName>
    </recommendedName>
</protein>
<evidence type="ECO:0000256" key="10">
    <source>
        <dbReference type="SAM" id="MobiDB-lite"/>
    </source>
</evidence>
<evidence type="ECO:0000256" key="8">
    <source>
        <dbReference type="PROSITE-ProRule" id="PRU00282"/>
    </source>
</evidence>
<feature type="compositionally biased region" description="Pro residues" evidence="10">
    <location>
        <begin position="10"/>
        <end position="19"/>
    </location>
</feature>
<evidence type="ECO:0000256" key="3">
    <source>
        <dbReference type="ARBA" id="ARBA00022448"/>
    </source>
</evidence>
<comment type="subcellular location">
    <subcellularLocation>
        <location evidence="1">Mitochondrion membrane</location>
        <topology evidence="1">Multi-pass membrane protein</topology>
    </subcellularLocation>
</comment>
<dbReference type="SUPFAM" id="SSF103506">
    <property type="entry name" value="Mitochondrial carrier"/>
    <property type="match status" value="1"/>
</dbReference>
<evidence type="ECO:0000256" key="9">
    <source>
        <dbReference type="RuleBase" id="RU000488"/>
    </source>
</evidence>
<comment type="similarity">
    <text evidence="2 9">Belongs to the mitochondrial carrier (TC 2.A.29) family.</text>
</comment>
<dbReference type="InterPro" id="IPR023395">
    <property type="entry name" value="MCP_dom_sf"/>
</dbReference>
<organism evidence="11">
    <name type="scientific">Alexandrium monilatum</name>
    <dbReference type="NCBI Taxonomy" id="311494"/>
    <lineage>
        <taxon>Eukaryota</taxon>
        <taxon>Sar</taxon>
        <taxon>Alveolata</taxon>
        <taxon>Dinophyceae</taxon>
        <taxon>Gonyaulacales</taxon>
        <taxon>Pyrocystaceae</taxon>
        <taxon>Alexandrium</taxon>
    </lineage>
</organism>
<dbReference type="PANTHER" id="PTHR45758">
    <property type="entry name" value="MITOFERRIN-1-RELATED"/>
    <property type="match status" value="1"/>
</dbReference>
<feature type="repeat" description="Solcar" evidence="8">
    <location>
        <begin position="55"/>
        <end position="138"/>
    </location>
</feature>
<dbReference type="GO" id="GO:0015093">
    <property type="term" value="F:ferrous iron transmembrane transporter activity"/>
    <property type="evidence" value="ECO:0007669"/>
    <property type="project" value="TreeGrafter"/>
</dbReference>
<keyword evidence="7 8" id="KW-0472">Membrane</keyword>
<feature type="repeat" description="Solcar" evidence="8">
    <location>
        <begin position="246"/>
        <end position="338"/>
    </location>
</feature>
<evidence type="ECO:0000256" key="4">
    <source>
        <dbReference type="ARBA" id="ARBA00022692"/>
    </source>
</evidence>
<proteinExistence type="inferred from homology"/>
<reference evidence="11" key="1">
    <citation type="submission" date="2021-01" db="EMBL/GenBank/DDBJ databases">
        <authorList>
            <person name="Corre E."/>
            <person name="Pelletier E."/>
            <person name="Niang G."/>
            <person name="Scheremetjew M."/>
            <person name="Finn R."/>
            <person name="Kale V."/>
            <person name="Holt S."/>
            <person name="Cochrane G."/>
            <person name="Meng A."/>
            <person name="Brown T."/>
            <person name="Cohen L."/>
        </authorList>
    </citation>
    <scope>NUCLEOTIDE SEQUENCE</scope>
    <source>
        <strain evidence="11">CCMP3105</strain>
    </source>
</reference>
<keyword evidence="5" id="KW-1133">Transmembrane helix</keyword>
<feature type="repeat" description="Solcar" evidence="8">
    <location>
        <begin position="147"/>
        <end position="229"/>
    </location>
</feature>
<keyword evidence="3 9" id="KW-0813">Transport</keyword>
<feature type="region of interest" description="Disordered" evidence="10">
    <location>
        <begin position="1"/>
        <end position="41"/>
    </location>
</feature>
<dbReference type="GO" id="GO:0048250">
    <property type="term" value="P:iron import into the mitochondrion"/>
    <property type="evidence" value="ECO:0007669"/>
    <property type="project" value="TreeGrafter"/>
</dbReference>
<dbReference type="Gene3D" id="1.50.40.10">
    <property type="entry name" value="Mitochondrial carrier domain"/>
    <property type="match status" value="2"/>
</dbReference>
<dbReference type="InterPro" id="IPR018108">
    <property type="entry name" value="MCP_transmembrane"/>
</dbReference>
<dbReference type="Pfam" id="PF00153">
    <property type="entry name" value="Mito_carr"/>
    <property type="match status" value="3"/>
</dbReference>
<dbReference type="GO" id="GO:0031966">
    <property type="term" value="C:mitochondrial membrane"/>
    <property type="evidence" value="ECO:0007669"/>
    <property type="project" value="UniProtKB-SubCell"/>
</dbReference>
<dbReference type="EMBL" id="HBNR01090532">
    <property type="protein sequence ID" value="CAE4669473.1"/>
    <property type="molecule type" value="Transcribed_RNA"/>
</dbReference>
<evidence type="ECO:0000256" key="2">
    <source>
        <dbReference type="ARBA" id="ARBA00006375"/>
    </source>
</evidence>
<evidence type="ECO:0000256" key="7">
    <source>
        <dbReference type="ARBA" id="ARBA00023136"/>
    </source>
</evidence>
<keyword evidence="4 8" id="KW-0812">Transmembrane</keyword>
<accession>A0A7S4TAE5</accession>
<evidence type="ECO:0000256" key="1">
    <source>
        <dbReference type="ARBA" id="ARBA00004225"/>
    </source>
</evidence>
<sequence length="377" mass="39898">MGSRHARRSPAPPPLPQPPSTARGASVGTPPAMSGPAVAEDEEDMFEWEVRDSSTPFGQHAIAGSVAGVMEHLSMYPLDTVKTRMQASPERLSVGGAVDAVLRERGLRGLMRGSTVVGAGCVPAHVGFFVAYELASAELLAPGREEHQPMRAAACGAAATLVHDLILTPHDVVKQRLQLGRHAGPLDCISSMWQRDGARGLYRSLPITLAMSVPYTGLLVAANDSLKRAWRLERNGADASLSVAHRYFVCAGLSGAFAAAATLPLDVLKTRIQTQACQTGADFPRAAAAPKHGILSVAQGILRTEGLRGFFRGLLPRVLLSAPSAGISWGTYETVRMALCSLEGRREHASRSCLPELCAIDPSRQPPALVGRAELAA</sequence>
<dbReference type="AlphaFoldDB" id="A0A7S4TAE5"/>
<evidence type="ECO:0000256" key="5">
    <source>
        <dbReference type="ARBA" id="ARBA00022989"/>
    </source>
</evidence>
<gene>
    <name evidence="11" type="ORF">AMON00008_LOCUS64991</name>
</gene>
<name>A0A7S4TAE5_9DINO</name>
<evidence type="ECO:0000256" key="6">
    <source>
        <dbReference type="ARBA" id="ARBA00023128"/>
    </source>
</evidence>